<evidence type="ECO:0000313" key="2">
    <source>
        <dbReference type="EMBL" id="KAK0301677.1"/>
    </source>
</evidence>
<evidence type="ECO:0000313" key="3">
    <source>
        <dbReference type="Proteomes" id="UP001168146"/>
    </source>
</evidence>
<comment type="caution">
    <text evidence="2">The sequence shown here is derived from an EMBL/GenBank/DDBJ whole genome shotgun (WGS) entry which is preliminary data.</text>
</comment>
<dbReference type="Proteomes" id="UP001168146">
    <property type="component" value="Unassembled WGS sequence"/>
</dbReference>
<feature type="compositionally biased region" description="Polar residues" evidence="1">
    <location>
        <begin position="1"/>
        <end position="10"/>
    </location>
</feature>
<reference evidence="2" key="1">
    <citation type="submission" date="2021-12" db="EMBL/GenBank/DDBJ databases">
        <title>Black yeast isolated from Biological Soil Crust.</title>
        <authorList>
            <person name="Kurbessoian T."/>
        </authorList>
    </citation>
    <scope>NUCLEOTIDE SEQUENCE</scope>
    <source>
        <strain evidence="2">CCFEE 5208</strain>
    </source>
</reference>
<accession>A0AAN6F6N0</accession>
<dbReference type="EMBL" id="JASUXU010000306">
    <property type="protein sequence ID" value="KAK0301677.1"/>
    <property type="molecule type" value="Genomic_DNA"/>
</dbReference>
<protein>
    <submittedName>
        <fullName evidence="2">Uncharacterized protein</fullName>
    </submittedName>
</protein>
<feature type="compositionally biased region" description="Low complexity" evidence="1">
    <location>
        <begin position="27"/>
        <end position="40"/>
    </location>
</feature>
<gene>
    <name evidence="2" type="ORF">LTR82_018174</name>
</gene>
<evidence type="ECO:0000256" key="1">
    <source>
        <dbReference type="SAM" id="MobiDB-lite"/>
    </source>
</evidence>
<proteinExistence type="predicted"/>
<dbReference type="AlphaFoldDB" id="A0AAN6F6N0"/>
<organism evidence="2 3">
    <name type="scientific">Friedmanniomyces endolithicus</name>
    <dbReference type="NCBI Taxonomy" id="329885"/>
    <lineage>
        <taxon>Eukaryota</taxon>
        <taxon>Fungi</taxon>
        <taxon>Dikarya</taxon>
        <taxon>Ascomycota</taxon>
        <taxon>Pezizomycotina</taxon>
        <taxon>Dothideomycetes</taxon>
        <taxon>Dothideomycetidae</taxon>
        <taxon>Mycosphaerellales</taxon>
        <taxon>Teratosphaeriaceae</taxon>
        <taxon>Friedmanniomyces</taxon>
    </lineage>
</organism>
<feature type="compositionally biased region" description="Basic and acidic residues" evidence="1">
    <location>
        <begin position="12"/>
        <end position="25"/>
    </location>
</feature>
<sequence length="145" mass="15517">MARSEASISSELADKARKELERDNQEAIAAARATATRTSTPLNLKTPAGSAKLQAAYTDFAAAFRAAHSGSSLKNPQPILFLSRPPMHKASPHGDSACLALGKIGGGDAEELQRGQAFAWRKGEKQEFGDVDAIYIWFQVEQSSA</sequence>
<feature type="region of interest" description="Disordered" evidence="1">
    <location>
        <begin position="1"/>
        <end position="45"/>
    </location>
</feature>
<name>A0AAN6F6N0_9PEZI</name>